<reference evidence="1" key="1">
    <citation type="submission" date="2018-02" db="EMBL/GenBank/DDBJ databases">
        <title>Rhizophora mucronata_Transcriptome.</title>
        <authorList>
            <person name="Meera S.P."/>
            <person name="Sreeshan A."/>
            <person name="Augustine A."/>
        </authorList>
    </citation>
    <scope>NUCLEOTIDE SEQUENCE</scope>
    <source>
        <tissue evidence="1">Leaf</tissue>
    </source>
</reference>
<dbReference type="EMBL" id="GGEC01079763">
    <property type="protein sequence ID" value="MBX60247.1"/>
    <property type="molecule type" value="Transcribed_RNA"/>
</dbReference>
<proteinExistence type="predicted"/>
<protein>
    <submittedName>
        <fullName evidence="1">Uncharacterized protein</fullName>
    </submittedName>
</protein>
<organism evidence="1">
    <name type="scientific">Rhizophora mucronata</name>
    <name type="common">Asiatic mangrove</name>
    <dbReference type="NCBI Taxonomy" id="61149"/>
    <lineage>
        <taxon>Eukaryota</taxon>
        <taxon>Viridiplantae</taxon>
        <taxon>Streptophyta</taxon>
        <taxon>Embryophyta</taxon>
        <taxon>Tracheophyta</taxon>
        <taxon>Spermatophyta</taxon>
        <taxon>Magnoliopsida</taxon>
        <taxon>eudicotyledons</taxon>
        <taxon>Gunneridae</taxon>
        <taxon>Pentapetalae</taxon>
        <taxon>rosids</taxon>
        <taxon>fabids</taxon>
        <taxon>Malpighiales</taxon>
        <taxon>Rhizophoraceae</taxon>
        <taxon>Rhizophora</taxon>
    </lineage>
</organism>
<accession>A0A2P2PZT4</accession>
<name>A0A2P2PZT4_RHIMU</name>
<dbReference type="AlphaFoldDB" id="A0A2P2PZT4"/>
<evidence type="ECO:0000313" key="1">
    <source>
        <dbReference type="EMBL" id="MBX60247.1"/>
    </source>
</evidence>
<sequence length="59" mass="7189">MVCLSSEVQIASVMPLDCLFWLWISFFLFFWDLCLSFAFWFAVISLVYWHYLFFVLENC</sequence>